<dbReference type="Pfam" id="PF04564">
    <property type="entry name" value="U-box"/>
    <property type="match status" value="1"/>
</dbReference>
<comment type="subcellular location">
    <subcellularLocation>
        <location evidence="3">Cytoplasm</location>
    </subcellularLocation>
    <subcellularLocation>
        <location evidence="2">Nucleus</location>
    </subcellularLocation>
</comment>
<dbReference type="GO" id="GO:0000209">
    <property type="term" value="P:protein polyubiquitination"/>
    <property type="evidence" value="ECO:0007669"/>
    <property type="project" value="TreeGrafter"/>
</dbReference>
<evidence type="ECO:0000256" key="1">
    <source>
        <dbReference type="ARBA" id="ARBA00000900"/>
    </source>
</evidence>
<gene>
    <name evidence="14" type="ORF">PSON_ATCC_30995.1.T0360126</name>
</gene>
<dbReference type="SMART" id="SM00504">
    <property type="entry name" value="Ubox"/>
    <property type="match status" value="1"/>
</dbReference>
<accession>A0A8S1MGE4</accession>
<feature type="domain" description="U-box" evidence="13">
    <location>
        <begin position="857"/>
        <end position="931"/>
    </location>
</feature>
<evidence type="ECO:0000256" key="8">
    <source>
        <dbReference type="ARBA" id="ARBA00022679"/>
    </source>
</evidence>
<comment type="caution">
    <text evidence="14">The sequence shown here is derived from an EMBL/GenBank/DDBJ whole genome shotgun (WGS) entry which is preliminary data.</text>
</comment>
<dbReference type="GO" id="GO:0005634">
    <property type="term" value="C:nucleus"/>
    <property type="evidence" value="ECO:0007669"/>
    <property type="project" value="UniProtKB-SubCell"/>
</dbReference>
<organism evidence="14 15">
    <name type="scientific">Paramecium sonneborni</name>
    <dbReference type="NCBI Taxonomy" id="65129"/>
    <lineage>
        <taxon>Eukaryota</taxon>
        <taxon>Sar</taxon>
        <taxon>Alveolata</taxon>
        <taxon>Ciliophora</taxon>
        <taxon>Intramacronucleata</taxon>
        <taxon>Oligohymenophorea</taxon>
        <taxon>Peniculida</taxon>
        <taxon>Parameciidae</taxon>
        <taxon>Paramecium</taxon>
    </lineage>
</organism>
<dbReference type="PANTHER" id="PTHR13931:SF2">
    <property type="entry name" value="UBIQUITIN CONJUGATION FACTOR E4 B"/>
    <property type="match status" value="1"/>
</dbReference>
<dbReference type="AlphaFoldDB" id="A0A8S1MGE4"/>
<evidence type="ECO:0000256" key="10">
    <source>
        <dbReference type="ARBA" id="ARBA00023242"/>
    </source>
</evidence>
<evidence type="ECO:0000256" key="6">
    <source>
        <dbReference type="ARBA" id="ARBA00012483"/>
    </source>
</evidence>
<dbReference type="InterPro" id="IPR045132">
    <property type="entry name" value="UBE4"/>
</dbReference>
<dbReference type="PROSITE" id="PS51698">
    <property type="entry name" value="U_BOX"/>
    <property type="match status" value="1"/>
</dbReference>
<evidence type="ECO:0000259" key="13">
    <source>
        <dbReference type="PROSITE" id="PS51698"/>
    </source>
</evidence>
<reference evidence="14" key="1">
    <citation type="submission" date="2021-01" db="EMBL/GenBank/DDBJ databases">
        <authorList>
            <consortium name="Genoscope - CEA"/>
            <person name="William W."/>
        </authorList>
    </citation>
    <scope>NUCLEOTIDE SEQUENCE</scope>
</reference>
<dbReference type="InterPro" id="IPR003613">
    <property type="entry name" value="Ubox_domain"/>
</dbReference>
<evidence type="ECO:0000256" key="7">
    <source>
        <dbReference type="ARBA" id="ARBA00022490"/>
    </source>
</evidence>
<sequence>MFANPSEILFLEECCKFTLDPAKADKIIFLADTFRQYFYEKSNISISKTSDILDSCILERLKYPKTNPFVFLVQIKKNIEQLREKPWYNTKSIGILIESFRIIVQNYIMTILQYPDQFSPQRSISDREKEQNSEIQKLIARLFDMFDSIGFDSEIHSLFIQNLGEYFDRNQLHSLIIQYSRNCISRFNIYNDQVNIYFRIFQHYLKDTKTRELIMFDQIAKWNVKTQKGDILEKEFVLGPFFTISLLQDNQEVRERAHQNLKRKMTKRQFENLLKQYQQTCCNYVENLTSLIRLCLSKNTFQQTIQFFNAVCYCNRDKTKEAYQHNRSLRIKQKVSSDGFMLNLYDILLNLSNKISLRADDTYTKIDKNFWLTIPFENDQMLLAPQKPQSKQNLQIGNVSYLFFYTLKFVQIGIIPVIDRMKDQIKDIEDQKELLELFKDLPQEKSLQAEIEFLEEELHQLELVIFNPGRIKDTIQLFDTFIYLFKNWLNIPNFINGQALWQKTEILNYIPEFIIDDILDYLVFYMQHLEGFTENYFHYQQFISFVEIAIYFIHIPIATNKYLPGKFIEALFYYARVTKKQNYFNYIFVQNDLIRENLLIGLINQYSAVGETGANNQFYVKFQYRFYINDFLLQLLSIPIYQQQFKKYIGIEQGQRLIKFMISDMNYGFEEIWTNYIETYQKKEKEIANNIDQKHRKKKELDQLKGSIQSNLRNMKSNLKLLVELSYHIPQVLMQEIFQEMILKMLNYYLNNFLNEKTKVKLEALKQIAEKQFKLANFLQEIGTFFTNICDQKKVVSIIVKDERSYDIKNFLKLEQMFRNNIAGQQDKVERLHKFIKNLKLKAEKKQFLESILEQTQIPEEYQDPIYGELIKDPVMLPQSKTIMDRKVIKAALLEKKVDPYTLTPLDEKDLIPQPELKKKIEEWLNNLKKQRDIKVEEADKNRMQTEIPFKQTQSFNIQEEEEENVFKGKRYEEGD</sequence>
<dbReference type="GO" id="GO:0000151">
    <property type="term" value="C:ubiquitin ligase complex"/>
    <property type="evidence" value="ECO:0007669"/>
    <property type="project" value="InterPro"/>
</dbReference>
<keyword evidence="9" id="KW-0833">Ubl conjugation pathway</keyword>
<dbReference type="OrthoDB" id="20295at2759"/>
<feature type="region of interest" description="Disordered" evidence="12">
    <location>
        <begin position="945"/>
        <end position="976"/>
    </location>
</feature>
<dbReference type="PANTHER" id="PTHR13931">
    <property type="entry name" value="UBIQUITINATION FACTOR E4"/>
    <property type="match status" value="1"/>
</dbReference>
<comment type="similarity">
    <text evidence="5">Belongs to the ubiquitin conjugation factor E4 family.</text>
</comment>
<dbReference type="GO" id="GO:0034450">
    <property type="term" value="F:ubiquitin-ubiquitin ligase activity"/>
    <property type="evidence" value="ECO:0007669"/>
    <property type="project" value="InterPro"/>
</dbReference>
<evidence type="ECO:0000256" key="5">
    <source>
        <dbReference type="ARBA" id="ARBA00007434"/>
    </source>
</evidence>
<comment type="pathway">
    <text evidence="4">Protein modification; protein ubiquitination.</text>
</comment>
<keyword evidence="7" id="KW-0963">Cytoplasm</keyword>
<evidence type="ECO:0000256" key="3">
    <source>
        <dbReference type="ARBA" id="ARBA00004496"/>
    </source>
</evidence>
<name>A0A8S1MGE4_9CILI</name>
<dbReference type="GO" id="GO:0005737">
    <property type="term" value="C:cytoplasm"/>
    <property type="evidence" value="ECO:0007669"/>
    <property type="project" value="UniProtKB-SubCell"/>
</dbReference>
<feature type="coiled-coil region" evidence="11">
    <location>
        <begin position="418"/>
        <end position="464"/>
    </location>
</feature>
<dbReference type="GO" id="GO:0036503">
    <property type="term" value="P:ERAD pathway"/>
    <property type="evidence" value="ECO:0007669"/>
    <property type="project" value="InterPro"/>
</dbReference>
<keyword evidence="8" id="KW-0808">Transferase</keyword>
<keyword evidence="15" id="KW-1185">Reference proteome</keyword>
<evidence type="ECO:0000256" key="4">
    <source>
        <dbReference type="ARBA" id="ARBA00004906"/>
    </source>
</evidence>
<proteinExistence type="inferred from homology"/>
<dbReference type="EC" id="2.3.2.27" evidence="6"/>
<evidence type="ECO:0000256" key="2">
    <source>
        <dbReference type="ARBA" id="ARBA00004123"/>
    </source>
</evidence>
<dbReference type="InterPro" id="IPR019474">
    <property type="entry name" value="Ub_conjug_fac_E4_core"/>
</dbReference>
<evidence type="ECO:0000313" key="14">
    <source>
        <dbReference type="EMBL" id="CAD8077431.1"/>
    </source>
</evidence>
<comment type="catalytic activity">
    <reaction evidence="1">
        <text>S-ubiquitinyl-[E2 ubiquitin-conjugating enzyme]-L-cysteine + [acceptor protein]-L-lysine = [E2 ubiquitin-conjugating enzyme]-L-cysteine + N(6)-ubiquitinyl-[acceptor protein]-L-lysine.</text>
        <dbReference type="EC" id="2.3.2.27"/>
    </reaction>
</comment>
<dbReference type="Pfam" id="PF10408">
    <property type="entry name" value="Ufd2P_core"/>
    <property type="match status" value="1"/>
</dbReference>
<evidence type="ECO:0000313" key="15">
    <source>
        <dbReference type="Proteomes" id="UP000692954"/>
    </source>
</evidence>
<evidence type="ECO:0000256" key="12">
    <source>
        <dbReference type="SAM" id="MobiDB-lite"/>
    </source>
</evidence>
<feature type="compositionally biased region" description="Basic and acidic residues" evidence="12">
    <location>
        <begin position="965"/>
        <end position="976"/>
    </location>
</feature>
<keyword evidence="11" id="KW-0175">Coiled coil</keyword>
<keyword evidence="10" id="KW-0539">Nucleus</keyword>
<evidence type="ECO:0000256" key="9">
    <source>
        <dbReference type="ARBA" id="ARBA00022786"/>
    </source>
</evidence>
<dbReference type="EMBL" id="CAJJDN010000036">
    <property type="protein sequence ID" value="CAD8077431.1"/>
    <property type="molecule type" value="Genomic_DNA"/>
</dbReference>
<dbReference type="Proteomes" id="UP000692954">
    <property type="component" value="Unassembled WGS sequence"/>
</dbReference>
<evidence type="ECO:0000256" key="11">
    <source>
        <dbReference type="SAM" id="Coils"/>
    </source>
</evidence>
<protein>
    <recommendedName>
        <fullName evidence="6">RING-type E3 ubiquitin transferase</fullName>
        <ecNumber evidence="6">2.3.2.27</ecNumber>
    </recommendedName>
</protein>
<dbReference type="FunFam" id="3.30.40.10:FF:000055">
    <property type="entry name" value="Ubiquitin conjugation factor e4 a"/>
    <property type="match status" value="1"/>
</dbReference>
<dbReference type="GO" id="GO:0006511">
    <property type="term" value="P:ubiquitin-dependent protein catabolic process"/>
    <property type="evidence" value="ECO:0007669"/>
    <property type="project" value="InterPro"/>
</dbReference>